<proteinExistence type="predicted"/>
<keyword evidence="3" id="KW-0238">DNA-binding</keyword>
<dbReference type="PANTHER" id="PTHR15741">
    <property type="entry name" value="BASIC HELIX-LOOP-HELIX ZIP TRANSCRIPTION FACTOR"/>
    <property type="match status" value="1"/>
</dbReference>
<dbReference type="GO" id="GO:0046983">
    <property type="term" value="F:protein dimerization activity"/>
    <property type="evidence" value="ECO:0007669"/>
    <property type="project" value="InterPro"/>
</dbReference>
<protein>
    <recommendedName>
        <fullName evidence="8">BHLH domain-containing protein</fullName>
    </recommendedName>
</protein>
<evidence type="ECO:0000256" key="4">
    <source>
        <dbReference type="ARBA" id="ARBA00023163"/>
    </source>
</evidence>
<comment type="subcellular location">
    <subcellularLocation>
        <location evidence="1">Nucleus</location>
    </subcellularLocation>
</comment>
<evidence type="ECO:0000256" key="1">
    <source>
        <dbReference type="ARBA" id="ARBA00004123"/>
    </source>
</evidence>
<feature type="coiled-coil region" evidence="6">
    <location>
        <begin position="311"/>
        <end position="379"/>
    </location>
</feature>
<feature type="compositionally biased region" description="Low complexity" evidence="7">
    <location>
        <begin position="149"/>
        <end position="164"/>
    </location>
</feature>
<evidence type="ECO:0000256" key="7">
    <source>
        <dbReference type="SAM" id="MobiDB-lite"/>
    </source>
</evidence>
<dbReference type="Pfam" id="PF00010">
    <property type="entry name" value="HLH"/>
    <property type="match status" value="1"/>
</dbReference>
<evidence type="ECO:0000313" key="9">
    <source>
        <dbReference type="EMBL" id="PHZ13721.1"/>
    </source>
</evidence>
<dbReference type="STRING" id="1340429.A0A2G4SY66"/>
<dbReference type="InterPro" id="IPR011598">
    <property type="entry name" value="bHLH_dom"/>
</dbReference>
<feature type="domain" description="BHLH" evidence="8">
    <location>
        <begin position="275"/>
        <end position="348"/>
    </location>
</feature>
<dbReference type="SMART" id="SM00353">
    <property type="entry name" value="HLH"/>
    <property type="match status" value="1"/>
</dbReference>
<dbReference type="InterPro" id="IPR052207">
    <property type="entry name" value="Max-like/E-box_TFs"/>
</dbReference>
<dbReference type="InterPro" id="IPR036638">
    <property type="entry name" value="HLH_DNA-bd_sf"/>
</dbReference>
<dbReference type="Gene3D" id="4.10.280.10">
    <property type="entry name" value="Helix-loop-helix DNA-binding domain"/>
    <property type="match status" value="1"/>
</dbReference>
<keyword evidence="6" id="KW-0175">Coiled coil</keyword>
<keyword evidence="10" id="KW-1185">Reference proteome</keyword>
<dbReference type="GeneID" id="35441759"/>
<evidence type="ECO:0000259" key="8">
    <source>
        <dbReference type="PROSITE" id="PS50888"/>
    </source>
</evidence>
<dbReference type="GO" id="GO:0005634">
    <property type="term" value="C:nucleus"/>
    <property type="evidence" value="ECO:0007669"/>
    <property type="project" value="UniProtKB-SubCell"/>
</dbReference>
<organism evidence="9 10">
    <name type="scientific">Rhizopus microsporus ATCC 52813</name>
    <dbReference type="NCBI Taxonomy" id="1340429"/>
    <lineage>
        <taxon>Eukaryota</taxon>
        <taxon>Fungi</taxon>
        <taxon>Fungi incertae sedis</taxon>
        <taxon>Mucoromycota</taxon>
        <taxon>Mucoromycotina</taxon>
        <taxon>Mucoromycetes</taxon>
        <taxon>Mucorales</taxon>
        <taxon>Mucorineae</taxon>
        <taxon>Rhizopodaceae</taxon>
        <taxon>Rhizopus</taxon>
    </lineage>
</organism>
<dbReference type="GO" id="GO:0000978">
    <property type="term" value="F:RNA polymerase II cis-regulatory region sequence-specific DNA binding"/>
    <property type="evidence" value="ECO:0007669"/>
    <property type="project" value="TreeGrafter"/>
</dbReference>
<dbReference type="RefSeq" id="XP_023467429.1">
    <property type="nucleotide sequence ID" value="XM_023610769.1"/>
</dbReference>
<dbReference type="Proteomes" id="UP000242254">
    <property type="component" value="Unassembled WGS sequence"/>
</dbReference>
<dbReference type="SUPFAM" id="SSF47459">
    <property type="entry name" value="HLH, helix-loop-helix DNA-binding domain"/>
    <property type="match status" value="1"/>
</dbReference>
<evidence type="ECO:0000256" key="2">
    <source>
        <dbReference type="ARBA" id="ARBA00023015"/>
    </source>
</evidence>
<sequence length="381" mass="44010">MVPDLFHRNNITGFAFDPPTGYSDSTMDCFTIRENKANSRHIESMDNYITKRHNYTQIAQTDQSPSRGYFSPLSSPVLPLELSSIDNENVFLLTQQLALVEAQQSLLREQLIQEDLETAGKSIYRTDQALIQRQQEQHQEHQGSPLQYNVVNNSSNSSNSSSSSADHTQVYNYQHIYPASATPASLMNLDHRLHSTPTMTGAPIDMHLSDQPTPIEQYISYNRNHKLETVKNETHLSAKRTMSPRALKPLISPYLQPDQRNLQFLNAGEVPVMDHRRSAHKVAEQRRRDTLKQSFDELRGEIVELLVARSVHNLTEDIDQIRKEKEKEVKTMSKILIVQHSYEYITQLKAEVRENNERMRHMQTELQALRQRVAELERHRS</sequence>
<feature type="region of interest" description="Disordered" evidence="7">
    <location>
        <begin position="131"/>
        <end position="166"/>
    </location>
</feature>
<dbReference type="AlphaFoldDB" id="A0A2G4SY66"/>
<evidence type="ECO:0000313" key="10">
    <source>
        <dbReference type="Proteomes" id="UP000242254"/>
    </source>
</evidence>
<keyword evidence="5" id="KW-0539">Nucleus</keyword>
<name>A0A2G4SY66_RHIZD</name>
<evidence type="ECO:0000256" key="5">
    <source>
        <dbReference type="ARBA" id="ARBA00023242"/>
    </source>
</evidence>
<dbReference type="PANTHER" id="PTHR15741:SF27">
    <property type="entry name" value="TRANSCRIPTION FACTOR AP-4"/>
    <property type="match status" value="1"/>
</dbReference>
<dbReference type="EMBL" id="KZ303847">
    <property type="protein sequence ID" value="PHZ13721.1"/>
    <property type="molecule type" value="Genomic_DNA"/>
</dbReference>
<keyword evidence="4" id="KW-0804">Transcription</keyword>
<keyword evidence="2" id="KW-0805">Transcription regulation</keyword>
<evidence type="ECO:0000256" key="3">
    <source>
        <dbReference type="ARBA" id="ARBA00023125"/>
    </source>
</evidence>
<evidence type="ECO:0000256" key="6">
    <source>
        <dbReference type="SAM" id="Coils"/>
    </source>
</evidence>
<dbReference type="GO" id="GO:0000981">
    <property type="term" value="F:DNA-binding transcription factor activity, RNA polymerase II-specific"/>
    <property type="evidence" value="ECO:0007669"/>
    <property type="project" value="TreeGrafter"/>
</dbReference>
<accession>A0A2G4SY66</accession>
<reference evidence="9 10" key="1">
    <citation type="journal article" date="2016" name="Proc. Natl. Acad. Sci. U.S.A.">
        <title>Lipid metabolic changes in an early divergent fungus govern the establishment of a mutualistic symbiosis with endobacteria.</title>
        <authorList>
            <person name="Lastovetsky O.A."/>
            <person name="Gaspar M.L."/>
            <person name="Mondo S.J."/>
            <person name="LaButti K.M."/>
            <person name="Sandor L."/>
            <person name="Grigoriev I.V."/>
            <person name="Henry S.A."/>
            <person name="Pawlowska T.E."/>
        </authorList>
    </citation>
    <scope>NUCLEOTIDE SEQUENCE [LARGE SCALE GENOMIC DNA]</scope>
    <source>
        <strain evidence="9 10">ATCC 52813</strain>
    </source>
</reference>
<gene>
    <name evidence="9" type="ORF">RHIMIDRAFT_250865</name>
</gene>
<dbReference type="PROSITE" id="PS50888">
    <property type="entry name" value="BHLH"/>
    <property type="match status" value="1"/>
</dbReference>